<evidence type="ECO:0000259" key="1">
    <source>
        <dbReference type="Pfam" id="PF07727"/>
    </source>
</evidence>
<dbReference type="PANTHER" id="PTHR11439">
    <property type="entry name" value="GAG-POL-RELATED RETROTRANSPOSON"/>
    <property type="match status" value="1"/>
</dbReference>
<dbReference type="EnsemblProtists" id="Phyra71194">
    <property type="protein sequence ID" value="Phyra71194"/>
    <property type="gene ID" value="Phyra71194"/>
</dbReference>
<dbReference type="InterPro" id="IPR013103">
    <property type="entry name" value="RVT_2"/>
</dbReference>
<dbReference type="HOGENOM" id="CLU_001650_21_3_1"/>
<dbReference type="PANTHER" id="PTHR11439:SF491">
    <property type="entry name" value="INTEGRASE CATALYTIC DOMAIN-CONTAINING PROTEIN"/>
    <property type="match status" value="1"/>
</dbReference>
<reference evidence="3" key="1">
    <citation type="journal article" date="2006" name="Science">
        <title>Phytophthora genome sequences uncover evolutionary origins and mechanisms of pathogenesis.</title>
        <authorList>
            <person name="Tyler B.M."/>
            <person name="Tripathy S."/>
            <person name="Zhang X."/>
            <person name="Dehal P."/>
            <person name="Jiang R.H."/>
            <person name="Aerts A."/>
            <person name="Arredondo F.D."/>
            <person name="Baxter L."/>
            <person name="Bensasson D."/>
            <person name="Beynon J.L."/>
            <person name="Chapman J."/>
            <person name="Damasceno C.M."/>
            <person name="Dorrance A.E."/>
            <person name="Dou D."/>
            <person name="Dickerman A.W."/>
            <person name="Dubchak I.L."/>
            <person name="Garbelotto M."/>
            <person name="Gijzen M."/>
            <person name="Gordon S.G."/>
            <person name="Govers F."/>
            <person name="Grunwald N.J."/>
            <person name="Huang W."/>
            <person name="Ivors K.L."/>
            <person name="Jones R.W."/>
            <person name="Kamoun S."/>
            <person name="Krampis K."/>
            <person name="Lamour K.H."/>
            <person name="Lee M.K."/>
            <person name="McDonald W.H."/>
            <person name="Medina M."/>
            <person name="Meijer H.J."/>
            <person name="Nordberg E.K."/>
            <person name="Maclean D.J."/>
            <person name="Ospina-Giraldo M.D."/>
            <person name="Morris P.F."/>
            <person name="Phuntumart V."/>
            <person name="Putnam N.H."/>
            <person name="Rash S."/>
            <person name="Rose J.K."/>
            <person name="Sakihama Y."/>
            <person name="Salamov A.A."/>
            <person name="Savidor A."/>
            <person name="Scheuring C.F."/>
            <person name="Smith B.M."/>
            <person name="Sobral B.W."/>
            <person name="Terry A."/>
            <person name="Torto-Alalibo T.A."/>
            <person name="Win J."/>
            <person name="Xu Z."/>
            <person name="Zhang H."/>
            <person name="Grigoriev I.V."/>
            <person name="Rokhsar D.S."/>
            <person name="Boore J.L."/>
        </authorList>
    </citation>
    <scope>NUCLEOTIDE SEQUENCE [LARGE SCALE GENOMIC DNA]</scope>
    <source>
        <strain evidence="3">Pr102</strain>
    </source>
</reference>
<accession>H3G8H7</accession>
<dbReference type="InterPro" id="IPR043502">
    <property type="entry name" value="DNA/RNA_pol_sf"/>
</dbReference>
<organism evidence="2 3">
    <name type="scientific">Phytophthora ramorum</name>
    <name type="common">Sudden oak death agent</name>
    <dbReference type="NCBI Taxonomy" id="164328"/>
    <lineage>
        <taxon>Eukaryota</taxon>
        <taxon>Sar</taxon>
        <taxon>Stramenopiles</taxon>
        <taxon>Oomycota</taxon>
        <taxon>Peronosporomycetes</taxon>
        <taxon>Peronosporales</taxon>
        <taxon>Peronosporaceae</taxon>
        <taxon>Phytophthora</taxon>
    </lineage>
</organism>
<reference evidence="2" key="2">
    <citation type="submission" date="2015-06" db="UniProtKB">
        <authorList>
            <consortium name="EnsemblProtists"/>
        </authorList>
    </citation>
    <scope>IDENTIFICATION</scope>
    <source>
        <strain evidence="2">Pr102</strain>
    </source>
</reference>
<evidence type="ECO:0000313" key="3">
    <source>
        <dbReference type="Proteomes" id="UP000005238"/>
    </source>
</evidence>
<keyword evidence="3" id="KW-1185">Reference proteome</keyword>
<dbReference type="eggNOG" id="KOG0017">
    <property type="taxonomic scope" value="Eukaryota"/>
</dbReference>
<sequence length="468" mass="52903">MWVYALKSDHQGYVIRFKARIVALGNHQRPGIDFLETFSPVARMSSFRVLLALAATLNLHVYGGDINTAYLNASLGIRQYLRSIEGFPCRVDGNMYMVLKALYGLRQSGREWNSELNEWLLSRGFQRSLTEPCLYYWVDGDTVVYVLVYVDDILVATNDEAFKSKLFSELDNTYGIKDQDLLTEYLGVEVEQTTGRITIRQSKYTREILEKFGYKDAHAVGNPMEVNARLTPLHDDEVCDTSFAYREGIGMLMYLATCTRPDLAFALGQLSRFVAKPSTKHIGTLKRALRYLAGTQEYGITYVRQQPVDRTVVLEGFCDSDWANDPETRRSTTGFVFTLAGGAVSWMSRRQSIVALSTAEAEYVAACEATMEAAAESNILQEILPQRMVQLRIGIDNQAAHVMATNPTYSRRTRHIELRWHFVREQVEKGAIELHKVKGEINPADTFTKPLDKKRLKALLESIGVGEA</sequence>
<dbReference type="VEuPathDB" id="FungiDB:KRP22_2673"/>
<dbReference type="Proteomes" id="UP000005238">
    <property type="component" value="Unassembled WGS sequence"/>
</dbReference>
<protein>
    <recommendedName>
        <fullName evidence="1">Reverse transcriptase Ty1/copia-type domain-containing protein</fullName>
    </recommendedName>
</protein>
<dbReference type="InParanoid" id="H3G8H7"/>
<proteinExistence type="predicted"/>
<dbReference type="Pfam" id="PF07727">
    <property type="entry name" value="RVT_2"/>
    <property type="match status" value="1"/>
</dbReference>
<dbReference type="SUPFAM" id="SSF56672">
    <property type="entry name" value="DNA/RNA polymerases"/>
    <property type="match status" value="1"/>
</dbReference>
<dbReference type="EMBL" id="DS566004">
    <property type="status" value="NOT_ANNOTATED_CDS"/>
    <property type="molecule type" value="Genomic_DNA"/>
</dbReference>
<evidence type="ECO:0000313" key="2">
    <source>
        <dbReference type="EnsemblProtists" id="Phyra71194"/>
    </source>
</evidence>
<feature type="domain" description="Reverse transcriptase Ty1/copia-type" evidence="1">
    <location>
        <begin position="2"/>
        <end position="225"/>
    </location>
</feature>
<dbReference type="AlphaFoldDB" id="H3G8H7"/>
<dbReference type="CDD" id="cd09272">
    <property type="entry name" value="RNase_HI_RT_Ty1"/>
    <property type="match status" value="1"/>
</dbReference>
<name>H3G8H7_PHYRM</name>
<dbReference type="OMA" id="QECIWLK"/>